<dbReference type="OrthoDB" id="10265862at2759"/>
<dbReference type="InterPro" id="IPR045886">
    <property type="entry name" value="ThiF/MoeB/HesA"/>
</dbReference>
<keyword evidence="2" id="KW-1185">Reference proteome</keyword>
<protein>
    <submittedName>
        <fullName evidence="1">Mitochondrion protein</fullName>
    </submittedName>
</protein>
<dbReference type="EMBL" id="AZIL01001243">
    <property type="protein sequence ID" value="EWM24447.1"/>
    <property type="molecule type" value="Genomic_DNA"/>
</dbReference>
<reference evidence="1 2" key="1">
    <citation type="journal article" date="2014" name="Mol. Plant">
        <title>Chromosome Scale Genome Assembly and Transcriptome Profiling of Nannochloropsis gaditana in Nitrogen Depletion.</title>
        <authorList>
            <person name="Corteggiani Carpinelli E."/>
            <person name="Telatin A."/>
            <person name="Vitulo N."/>
            <person name="Forcato C."/>
            <person name="D'Angelo M."/>
            <person name="Schiavon R."/>
            <person name="Vezzi A."/>
            <person name="Giacometti G.M."/>
            <person name="Morosinotto T."/>
            <person name="Valle G."/>
        </authorList>
    </citation>
    <scope>NUCLEOTIDE SEQUENCE [LARGE SCALE GENOMIC DNA]</scope>
    <source>
        <strain evidence="1 2">B-31</strain>
    </source>
</reference>
<accession>W7TE09</accession>
<dbReference type="InterPro" id="IPR035985">
    <property type="entry name" value="Ubiquitin-activating_enz"/>
</dbReference>
<gene>
    <name evidence="1" type="ORF">Naga_101792g1</name>
</gene>
<evidence type="ECO:0000313" key="1">
    <source>
        <dbReference type="EMBL" id="EWM24447.1"/>
    </source>
</evidence>
<sequence length="196" mass="21860">MYAQDQDLRVISALGAGLKADPTRLCIGELDNTKNEPLAIKLRYLLRKQGRACTGITTVYSHEKPRGSLLPLTDEQEAAPSDFGILEHMRLRVLPVLGTMPALFGQAMAAFVLCELAGQSLQPVAVEGLSRNVKHRLLQHLRNRERATFQNRDTNDISMQDIEEVCQDIWRCRCVLTGARLGTGKVFALTRYAFPP</sequence>
<dbReference type="SUPFAM" id="SSF69572">
    <property type="entry name" value="Activating enzymes of the ubiquitin-like proteins"/>
    <property type="match status" value="1"/>
</dbReference>
<dbReference type="GO" id="GO:0008641">
    <property type="term" value="F:ubiquitin-like modifier activating enzyme activity"/>
    <property type="evidence" value="ECO:0007669"/>
    <property type="project" value="InterPro"/>
</dbReference>
<organism evidence="1 2">
    <name type="scientific">Nannochloropsis gaditana</name>
    <dbReference type="NCBI Taxonomy" id="72520"/>
    <lineage>
        <taxon>Eukaryota</taxon>
        <taxon>Sar</taxon>
        <taxon>Stramenopiles</taxon>
        <taxon>Ochrophyta</taxon>
        <taxon>Eustigmatophyceae</taxon>
        <taxon>Eustigmatales</taxon>
        <taxon>Monodopsidaceae</taxon>
        <taxon>Nannochloropsis</taxon>
    </lineage>
</organism>
<dbReference type="PANTHER" id="PTHR43267">
    <property type="entry name" value="TRNA THREONYLCARBAMOYLADENOSINE DEHYDRATASE"/>
    <property type="match status" value="1"/>
</dbReference>
<dbReference type="GO" id="GO:0061503">
    <property type="term" value="F:tRNA threonylcarbamoyladenosine dehydratase"/>
    <property type="evidence" value="ECO:0007669"/>
    <property type="project" value="TreeGrafter"/>
</dbReference>
<dbReference type="Proteomes" id="UP000019335">
    <property type="component" value="Chromosome 14"/>
</dbReference>
<dbReference type="PANTHER" id="PTHR43267:SF2">
    <property type="entry name" value="TRNA THREONYLCARBAMOYLADENOSINE DEHYDRATASE 1-RELATED"/>
    <property type="match status" value="1"/>
</dbReference>
<name>W7TE09_9STRA</name>
<comment type="caution">
    <text evidence="1">The sequence shown here is derived from an EMBL/GenBank/DDBJ whole genome shotgun (WGS) entry which is preliminary data.</text>
</comment>
<feature type="non-terminal residue" evidence="1">
    <location>
        <position position="196"/>
    </location>
</feature>
<evidence type="ECO:0000313" key="2">
    <source>
        <dbReference type="Proteomes" id="UP000019335"/>
    </source>
</evidence>
<dbReference type="Gene3D" id="3.40.50.720">
    <property type="entry name" value="NAD(P)-binding Rossmann-like Domain"/>
    <property type="match status" value="1"/>
</dbReference>
<dbReference type="GO" id="GO:0061504">
    <property type="term" value="P:cyclic threonylcarbamoyladenosine biosynthetic process"/>
    <property type="evidence" value="ECO:0007669"/>
    <property type="project" value="TreeGrafter"/>
</dbReference>
<proteinExistence type="predicted"/>
<dbReference type="AlphaFoldDB" id="W7TE09"/>